<dbReference type="SUPFAM" id="SSF52058">
    <property type="entry name" value="L domain-like"/>
    <property type="match status" value="1"/>
</dbReference>
<dbReference type="PANTHER" id="PTHR32134:SF169">
    <property type="entry name" value="FNIP REPEAT-CONTAINING PROTEIN-RELATED"/>
    <property type="match status" value="1"/>
</dbReference>
<proteinExistence type="predicted"/>
<accession>A0A3G4ZYL3</accession>
<evidence type="ECO:0000313" key="1">
    <source>
        <dbReference type="EMBL" id="AYV80015.1"/>
    </source>
</evidence>
<gene>
    <name evidence="1" type="ORF">Gaeavirus5_12</name>
</gene>
<protein>
    <recommendedName>
        <fullName evidence="2">Leucine-rich repeat protein</fullName>
    </recommendedName>
</protein>
<name>A0A3G4ZYL3_9VIRU</name>
<dbReference type="PANTHER" id="PTHR32134">
    <property type="entry name" value="FNIP REPEAT-CONTAINING PROTEIN"/>
    <property type="match status" value="1"/>
</dbReference>
<dbReference type="InterPro" id="IPR032675">
    <property type="entry name" value="LRR_dom_sf"/>
</dbReference>
<dbReference type="EMBL" id="MK072203">
    <property type="protein sequence ID" value="AYV80015.1"/>
    <property type="molecule type" value="Genomic_DNA"/>
</dbReference>
<sequence length="255" mass="30022">MNDNNNNSSVYTIYDNNKSLKIPDYIQNITIALYNDHSIEDIDFPQNIQSISFSHFYEGFIDSIKHLKELRSITFTYDFDYSIESLKHLEKLEIIKFNYKFDKSIEPLKDLDRLTTIHFGHQFNNSFEHLPKSVTKIYIENINNINTIPDSVTSVCFVCHRLYNLKILNTLTNRVTEIEIYRSCHKPIPNDNNEYECEELNNLPSSIQKIVVNDCLTNIIKQITKVPDGCVFVNEDNKVITEDDHIEQTYQEWLH</sequence>
<evidence type="ECO:0008006" key="2">
    <source>
        <dbReference type="Google" id="ProtNLM"/>
    </source>
</evidence>
<dbReference type="Gene3D" id="3.80.10.10">
    <property type="entry name" value="Ribonuclease Inhibitor"/>
    <property type="match status" value="1"/>
</dbReference>
<reference evidence="1" key="1">
    <citation type="submission" date="2018-10" db="EMBL/GenBank/DDBJ databases">
        <title>Hidden diversity of soil giant viruses.</title>
        <authorList>
            <person name="Schulz F."/>
            <person name="Alteio L."/>
            <person name="Goudeau D."/>
            <person name="Ryan E.M."/>
            <person name="Malmstrom R.R."/>
            <person name="Blanchard J."/>
            <person name="Woyke T."/>
        </authorList>
    </citation>
    <scope>NUCLEOTIDE SEQUENCE</scope>
    <source>
        <strain evidence="1">GAV1</strain>
    </source>
</reference>
<dbReference type="InterPro" id="IPR051251">
    <property type="entry name" value="STK_FNIP-Repeat"/>
</dbReference>
<organism evidence="1">
    <name type="scientific">Gaeavirus sp</name>
    <dbReference type="NCBI Taxonomy" id="2487767"/>
    <lineage>
        <taxon>Viruses</taxon>
        <taxon>Varidnaviria</taxon>
        <taxon>Bamfordvirae</taxon>
        <taxon>Nucleocytoviricota</taxon>
        <taxon>Megaviricetes</taxon>
        <taxon>Imitervirales</taxon>
        <taxon>Mimiviridae</taxon>
        <taxon>Klosneuvirinae</taxon>
    </lineage>
</organism>